<feature type="domain" description="Gamma-glutamylcyclotransferase AIG2-like" evidence="1">
    <location>
        <begin position="51"/>
        <end position="199"/>
    </location>
</feature>
<dbReference type="OMA" id="PNDRIYG"/>
<dbReference type="SUPFAM" id="SSF110857">
    <property type="entry name" value="Gamma-glutamyl cyclotransferase-like"/>
    <property type="match status" value="1"/>
</dbReference>
<dbReference type="InterPro" id="IPR013024">
    <property type="entry name" value="GGCT-like"/>
</dbReference>
<dbReference type="OrthoDB" id="113620at2759"/>
<dbReference type="Proteomes" id="UP000011083">
    <property type="component" value="Unassembled WGS sequence"/>
</dbReference>
<dbReference type="Gene3D" id="3.10.490.10">
    <property type="entry name" value="Gamma-glutamyl cyclotransferase-like"/>
    <property type="match status" value="1"/>
</dbReference>
<dbReference type="CDD" id="cd06661">
    <property type="entry name" value="GGCT_like"/>
    <property type="match status" value="1"/>
</dbReference>
<dbReference type="KEGG" id="acan:ACA1_171790"/>
<dbReference type="InterPro" id="IPR036568">
    <property type="entry name" value="GGCT-like_sf"/>
</dbReference>
<accession>L8HHG4</accession>
<dbReference type="RefSeq" id="XP_004356495.1">
    <property type="nucleotide sequence ID" value="XM_004356442.1"/>
</dbReference>
<keyword evidence="3" id="KW-1185">Reference proteome</keyword>
<organism evidence="2 3">
    <name type="scientific">Acanthamoeba castellanii (strain ATCC 30010 / Neff)</name>
    <dbReference type="NCBI Taxonomy" id="1257118"/>
    <lineage>
        <taxon>Eukaryota</taxon>
        <taxon>Amoebozoa</taxon>
        <taxon>Discosea</taxon>
        <taxon>Longamoebia</taxon>
        <taxon>Centramoebida</taxon>
        <taxon>Acanthamoebidae</taxon>
        <taxon>Acanthamoeba</taxon>
    </lineage>
</organism>
<name>L8HHG4_ACACF</name>
<dbReference type="VEuPathDB" id="AmoebaDB:ACA1_171790"/>
<dbReference type="Pfam" id="PF06094">
    <property type="entry name" value="GGACT"/>
    <property type="match status" value="1"/>
</dbReference>
<proteinExistence type="predicted"/>
<dbReference type="InterPro" id="IPR009288">
    <property type="entry name" value="AIG2-like_dom"/>
</dbReference>
<dbReference type="AlphaFoldDB" id="L8HHG4"/>
<reference evidence="2 3" key="1">
    <citation type="journal article" date="2013" name="Genome Biol.">
        <title>Genome of Acanthamoeba castellanii highlights extensive lateral gene transfer and early evolution of tyrosine kinase signaling.</title>
        <authorList>
            <person name="Clarke M."/>
            <person name="Lohan A.J."/>
            <person name="Liu B."/>
            <person name="Lagkouvardos I."/>
            <person name="Roy S."/>
            <person name="Zafar N."/>
            <person name="Bertelli C."/>
            <person name="Schilde C."/>
            <person name="Kianianmomeni A."/>
            <person name="Burglin T.R."/>
            <person name="Frech C."/>
            <person name="Turcotte B."/>
            <person name="Kopec K.O."/>
            <person name="Synnott J.M."/>
            <person name="Choo C."/>
            <person name="Paponov I."/>
            <person name="Finkler A."/>
            <person name="Soon Heng Tan C."/>
            <person name="Hutchins A.P."/>
            <person name="Weinmeier T."/>
            <person name="Rattei T."/>
            <person name="Chu J.S."/>
            <person name="Gimenez G."/>
            <person name="Irimia M."/>
            <person name="Rigden D.J."/>
            <person name="Fitzpatrick D.A."/>
            <person name="Lorenzo-Morales J."/>
            <person name="Bateman A."/>
            <person name="Chiu C.H."/>
            <person name="Tang P."/>
            <person name="Hegemann P."/>
            <person name="Fromm H."/>
            <person name="Raoult D."/>
            <person name="Greub G."/>
            <person name="Miranda-Saavedra D."/>
            <person name="Chen N."/>
            <person name="Nash P."/>
            <person name="Ginger M.L."/>
            <person name="Horn M."/>
            <person name="Schaap P."/>
            <person name="Caler L."/>
            <person name="Loftus B."/>
        </authorList>
    </citation>
    <scope>NUCLEOTIDE SEQUENCE [LARGE SCALE GENOMIC DNA]</scope>
    <source>
        <strain evidence="2 3">Neff</strain>
    </source>
</reference>
<evidence type="ECO:0000259" key="1">
    <source>
        <dbReference type="Pfam" id="PF06094"/>
    </source>
</evidence>
<dbReference type="EMBL" id="KB007811">
    <property type="protein sequence ID" value="ELR24595.1"/>
    <property type="molecule type" value="Genomic_DNA"/>
</dbReference>
<evidence type="ECO:0000313" key="2">
    <source>
        <dbReference type="EMBL" id="ELR24595.1"/>
    </source>
</evidence>
<sequence length="226" mass="25855">MRRLLSLPKHRCLPHSSLSSTASSIAVMRRDYVHNPNQAASGEKSSEVRHLFAYGTLRPDDVKGAPWTKRFREGMVWQRARVPSARLFADRYPFVVLSPPGQEETTKTTMKHADYVVGYVMCCDDQASFQAKLEEADEIEGHPHYYQRSVVEAIIEDDQEDVVVDHRPEPATGEKKKVKCFIYHRQASLSAYPVWCGDWAFVGLQYPTTPTDRFFQTNADRTTKTK</sequence>
<evidence type="ECO:0000313" key="3">
    <source>
        <dbReference type="Proteomes" id="UP000011083"/>
    </source>
</evidence>
<gene>
    <name evidence="2" type="ORF">ACA1_171790</name>
</gene>
<protein>
    <submittedName>
        <fullName evidence="2">AIG2 family protein</fullName>
    </submittedName>
</protein>
<dbReference type="GeneID" id="14925616"/>